<comment type="caution">
    <text evidence="2">The sequence shown here is derived from an EMBL/GenBank/DDBJ whole genome shotgun (WGS) entry which is preliminary data.</text>
</comment>
<reference evidence="2 3" key="1">
    <citation type="journal article" date="2018" name="Proc. R. Soc. B">
        <title>A non-coding region near Follistatin controls head colour polymorphism in the Gouldian finch.</title>
        <authorList>
            <person name="Toomey M.B."/>
            <person name="Marques C.I."/>
            <person name="Andrade P."/>
            <person name="Araujo P.M."/>
            <person name="Sabatino S."/>
            <person name="Gazda M.A."/>
            <person name="Afonso S."/>
            <person name="Lopes R.J."/>
            <person name="Corbo J.C."/>
            <person name="Carneiro M."/>
        </authorList>
    </citation>
    <scope>NUCLEOTIDE SEQUENCE [LARGE SCALE GENOMIC DNA]</scope>
    <source>
        <strain evidence="2">Red01</strain>
        <tissue evidence="2">Muscle</tissue>
    </source>
</reference>
<dbReference type="Proteomes" id="UP000276834">
    <property type="component" value="Unassembled WGS sequence"/>
</dbReference>
<dbReference type="AlphaFoldDB" id="A0A3L8S7L2"/>
<dbReference type="SUPFAM" id="SSF56112">
    <property type="entry name" value="Protein kinase-like (PK-like)"/>
    <property type="match status" value="1"/>
</dbReference>
<dbReference type="EMBL" id="QUSF01000043">
    <property type="protein sequence ID" value="RLV98240.1"/>
    <property type="molecule type" value="Genomic_DNA"/>
</dbReference>
<evidence type="ECO:0000313" key="2">
    <source>
        <dbReference type="EMBL" id="RLV98240.1"/>
    </source>
</evidence>
<evidence type="ECO:0000313" key="3">
    <source>
        <dbReference type="Proteomes" id="UP000276834"/>
    </source>
</evidence>
<accession>A0A3L8S7L2</accession>
<proteinExistence type="predicted"/>
<organism evidence="2 3">
    <name type="scientific">Chloebia gouldiae</name>
    <name type="common">Gouldian finch</name>
    <name type="synonym">Erythrura gouldiae</name>
    <dbReference type="NCBI Taxonomy" id="44316"/>
    <lineage>
        <taxon>Eukaryota</taxon>
        <taxon>Metazoa</taxon>
        <taxon>Chordata</taxon>
        <taxon>Craniata</taxon>
        <taxon>Vertebrata</taxon>
        <taxon>Euteleostomi</taxon>
        <taxon>Archelosauria</taxon>
        <taxon>Archosauria</taxon>
        <taxon>Dinosauria</taxon>
        <taxon>Saurischia</taxon>
        <taxon>Theropoda</taxon>
        <taxon>Coelurosauria</taxon>
        <taxon>Aves</taxon>
        <taxon>Neognathae</taxon>
        <taxon>Neoaves</taxon>
        <taxon>Telluraves</taxon>
        <taxon>Australaves</taxon>
        <taxon>Passeriformes</taxon>
        <taxon>Passeroidea</taxon>
        <taxon>Passeridae</taxon>
        <taxon>Chloebia</taxon>
    </lineage>
</organism>
<dbReference type="OrthoDB" id="548217at2759"/>
<protein>
    <recommendedName>
        <fullName evidence="4">Protein kinase domain-containing protein</fullName>
    </recommendedName>
</protein>
<name>A0A3L8S7L2_CHLGU</name>
<feature type="region of interest" description="Disordered" evidence="1">
    <location>
        <begin position="1"/>
        <end position="28"/>
    </location>
</feature>
<evidence type="ECO:0000256" key="1">
    <source>
        <dbReference type="SAM" id="MobiDB-lite"/>
    </source>
</evidence>
<dbReference type="Gene3D" id="3.30.200.20">
    <property type="entry name" value="Phosphorylase Kinase, domain 1"/>
    <property type="match status" value="1"/>
</dbReference>
<dbReference type="InterPro" id="IPR011009">
    <property type="entry name" value="Kinase-like_dom_sf"/>
</dbReference>
<dbReference type="FunFam" id="3.30.200.20:FF:000820">
    <property type="entry name" value="Cyclin-dependent kinase-like 1"/>
    <property type="match status" value="1"/>
</dbReference>
<gene>
    <name evidence="2" type="ORF">DV515_00010961</name>
</gene>
<sequence length="94" mass="10707">MSDPGDRAQPWQELRHGREEHQSRQGVPCTEGLTCDRHGASGVLAAVGTALPSQLKHPNLVNLLEVFRRKRRLHLVFEYCEHTVLHELDKHPRG</sequence>
<feature type="compositionally biased region" description="Basic and acidic residues" evidence="1">
    <location>
        <begin position="13"/>
        <end position="23"/>
    </location>
</feature>
<evidence type="ECO:0008006" key="4">
    <source>
        <dbReference type="Google" id="ProtNLM"/>
    </source>
</evidence>
<keyword evidence="3" id="KW-1185">Reference proteome</keyword>